<dbReference type="InterPro" id="IPR018060">
    <property type="entry name" value="HTH_AraC"/>
</dbReference>
<dbReference type="PROSITE" id="PS01124">
    <property type="entry name" value="HTH_ARAC_FAMILY_2"/>
    <property type="match status" value="1"/>
</dbReference>
<dbReference type="PANTHER" id="PTHR46796">
    <property type="entry name" value="HTH-TYPE TRANSCRIPTIONAL ACTIVATOR RHAS-RELATED"/>
    <property type="match status" value="1"/>
</dbReference>
<dbReference type="PANTHER" id="PTHR46796:SF14">
    <property type="entry name" value="TRANSCRIPTIONAL REGULATORY PROTEIN"/>
    <property type="match status" value="1"/>
</dbReference>
<dbReference type="EMBL" id="JAPNKE010000002">
    <property type="protein sequence ID" value="MCY1007783.1"/>
    <property type="molecule type" value="Genomic_DNA"/>
</dbReference>
<keyword evidence="3" id="KW-0804">Transcription</keyword>
<keyword evidence="2" id="KW-0238">DNA-binding</keyword>
<name>A0A9X3IZB6_9BACT</name>
<dbReference type="RefSeq" id="WP_267770421.1">
    <property type="nucleotide sequence ID" value="NZ_JAPNKE010000002.1"/>
</dbReference>
<feature type="domain" description="HTH araC/xylS-type" evidence="4">
    <location>
        <begin position="26"/>
        <end position="108"/>
    </location>
</feature>
<dbReference type="PROSITE" id="PS00041">
    <property type="entry name" value="HTH_ARAC_FAMILY_1"/>
    <property type="match status" value="1"/>
</dbReference>
<accession>A0A9X3IZB6</accession>
<dbReference type="InterPro" id="IPR018062">
    <property type="entry name" value="HTH_AraC-typ_CS"/>
</dbReference>
<reference evidence="5" key="1">
    <citation type="submission" date="2022-11" db="EMBL/GenBank/DDBJ databases">
        <title>Minimal conservation of predation-associated metabolite biosynthetic gene clusters underscores biosynthetic potential of Myxococcota including descriptions for ten novel species: Archangium lansinium sp. nov., Myxococcus landrumus sp. nov., Nannocystis bai.</title>
        <authorList>
            <person name="Ahearne A."/>
            <person name="Stevens C."/>
            <person name="Phillips K."/>
        </authorList>
    </citation>
    <scope>NUCLEOTIDE SEQUENCE</scope>
    <source>
        <strain evidence="5">Na p29</strain>
    </source>
</reference>
<dbReference type="SUPFAM" id="SSF46689">
    <property type="entry name" value="Homeodomain-like"/>
    <property type="match status" value="2"/>
</dbReference>
<organism evidence="5 6">
    <name type="scientific">Nannocystis pusilla</name>
    <dbReference type="NCBI Taxonomy" id="889268"/>
    <lineage>
        <taxon>Bacteria</taxon>
        <taxon>Pseudomonadati</taxon>
        <taxon>Myxococcota</taxon>
        <taxon>Polyangia</taxon>
        <taxon>Nannocystales</taxon>
        <taxon>Nannocystaceae</taxon>
        <taxon>Nannocystis</taxon>
    </lineage>
</organism>
<gene>
    <name evidence="5" type="ORF">OV079_19940</name>
</gene>
<evidence type="ECO:0000259" key="4">
    <source>
        <dbReference type="PROSITE" id="PS01124"/>
    </source>
</evidence>
<evidence type="ECO:0000256" key="2">
    <source>
        <dbReference type="ARBA" id="ARBA00023125"/>
    </source>
</evidence>
<proteinExistence type="predicted"/>
<dbReference type="SMART" id="SM00342">
    <property type="entry name" value="HTH_ARAC"/>
    <property type="match status" value="1"/>
</dbReference>
<dbReference type="GO" id="GO:0003700">
    <property type="term" value="F:DNA-binding transcription factor activity"/>
    <property type="evidence" value="ECO:0007669"/>
    <property type="project" value="InterPro"/>
</dbReference>
<dbReference type="InterPro" id="IPR050204">
    <property type="entry name" value="AraC_XylS_family_regulators"/>
</dbReference>
<evidence type="ECO:0000256" key="1">
    <source>
        <dbReference type="ARBA" id="ARBA00023015"/>
    </source>
</evidence>
<dbReference type="InterPro" id="IPR020449">
    <property type="entry name" value="Tscrpt_reg_AraC-type_HTH"/>
</dbReference>
<dbReference type="InterPro" id="IPR009057">
    <property type="entry name" value="Homeodomain-like_sf"/>
</dbReference>
<protein>
    <submittedName>
        <fullName evidence="5">Helix-turn-helix transcriptional regulator</fullName>
    </submittedName>
</protein>
<comment type="caution">
    <text evidence="5">The sequence shown here is derived from an EMBL/GenBank/DDBJ whole genome shotgun (WGS) entry which is preliminary data.</text>
</comment>
<dbReference type="AlphaFoldDB" id="A0A9X3IZB6"/>
<keyword evidence="1" id="KW-0805">Transcription regulation</keyword>
<dbReference type="Gene3D" id="1.10.10.60">
    <property type="entry name" value="Homeodomain-like"/>
    <property type="match status" value="2"/>
</dbReference>
<dbReference type="GO" id="GO:0043565">
    <property type="term" value="F:sequence-specific DNA binding"/>
    <property type="evidence" value="ECO:0007669"/>
    <property type="project" value="InterPro"/>
</dbReference>
<sequence>MLTHDALIRLCRARDRLRETEGRAPIAAIAREAGLSPYHFIRQFAAVFGATPHQYRIDARIERAKHLLARGNHSVTDVCFEVGFESLGSFSDLFARRVGVPPSQYRRRWQVPSRVGTLPPALIPGCLLLMCGEAASAIFKKH</sequence>
<dbReference type="PRINTS" id="PR00032">
    <property type="entry name" value="HTHARAC"/>
</dbReference>
<dbReference type="Pfam" id="PF12833">
    <property type="entry name" value="HTH_18"/>
    <property type="match status" value="1"/>
</dbReference>
<dbReference type="Proteomes" id="UP001150924">
    <property type="component" value="Unassembled WGS sequence"/>
</dbReference>
<keyword evidence="6" id="KW-1185">Reference proteome</keyword>
<evidence type="ECO:0000313" key="6">
    <source>
        <dbReference type="Proteomes" id="UP001150924"/>
    </source>
</evidence>
<evidence type="ECO:0000256" key="3">
    <source>
        <dbReference type="ARBA" id="ARBA00023163"/>
    </source>
</evidence>
<evidence type="ECO:0000313" key="5">
    <source>
        <dbReference type="EMBL" id="MCY1007783.1"/>
    </source>
</evidence>